<dbReference type="GO" id="GO:0004856">
    <property type="term" value="F:D-xylulokinase activity"/>
    <property type="evidence" value="ECO:0007669"/>
    <property type="project" value="UniProtKB-UniRule"/>
</dbReference>
<evidence type="ECO:0000259" key="12">
    <source>
        <dbReference type="Pfam" id="PF02782"/>
    </source>
</evidence>
<dbReference type="NCBIfam" id="TIGR01312">
    <property type="entry name" value="XylB"/>
    <property type="match status" value="1"/>
</dbReference>
<accession>A0A8J7WGN3</accession>
<feature type="site" description="Important for activity" evidence="8">
    <location>
        <position position="6"/>
    </location>
</feature>
<feature type="domain" description="Carbohydrate kinase FGGY C-terminal" evidence="12">
    <location>
        <begin position="246"/>
        <end position="429"/>
    </location>
</feature>
<evidence type="ECO:0000256" key="4">
    <source>
        <dbReference type="ARBA" id="ARBA00022741"/>
    </source>
</evidence>
<evidence type="ECO:0000256" key="8">
    <source>
        <dbReference type="HAMAP-Rule" id="MF_02220"/>
    </source>
</evidence>
<dbReference type="AlphaFoldDB" id="A0A8J7WGN3"/>
<dbReference type="Pfam" id="PF02782">
    <property type="entry name" value="FGGY_C"/>
    <property type="match status" value="1"/>
</dbReference>
<evidence type="ECO:0000313" key="13">
    <source>
        <dbReference type="EMBL" id="MBS0124973.1"/>
    </source>
</evidence>
<protein>
    <recommendedName>
        <fullName evidence="8 10">Xylulose kinase</fullName>
        <shortName evidence="8 10">Xylulokinase</shortName>
        <ecNumber evidence="8 10">2.7.1.17</ecNumber>
    </recommendedName>
</protein>
<comment type="catalytic activity">
    <reaction evidence="8 10">
        <text>D-xylulose + ATP = D-xylulose 5-phosphate + ADP + H(+)</text>
        <dbReference type="Rhea" id="RHEA:10964"/>
        <dbReference type="ChEBI" id="CHEBI:15378"/>
        <dbReference type="ChEBI" id="CHEBI:17140"/>
        <dbReference type="ChEBI" id="CHEBI:30616"/>
        <dbReference type="ChEBI" id="CHEBI:57737"/>
        <dbReference type="ChEBI" id="CHEBI:456216"/>
        <dbReference type="EC" id="2.7.1.17"/>
    </reaction>
</comment>
<evidence type="ECO:0000259" key="11">
    <source>
        <dbReference type="Pfam" id="PF00370"/>
    </source>
</evidence>
<keyword evidence="6 8" id="KW-0067">ATP-binding</keyword>
<dbReference type="InterPro" id="IPR018485">
    <property type="entry name" value="FGGY_C"/>
</dbReference>
<dbReference type="PANTHER" id="PTHR43095">
    <property type="entry name" value="SUGAR KINASE"/>
    <property type="match status" value="1"/>
</dbReference>
<evidence type="ECO:0000256" key="1">
    <source>
        <dbReference type="ARBA" id="ARBA00009156"/>
    </source>
</evidence>
<dbReference type="InterPro" id="IPR006000">
    <property type="entry name" value="Xylulokinase"/>
</dbReference>
<evidence type="ECO:0000256" key="7">
    <source>
        <dbReference type="ARBA" id="ARBA00023277"/>
    </source>
</evidence>
<keyword evidence="14" id="KW-1185">Reference proteome</keyword>
<dbReference type="SUPFAM" id="SSF53067">
    <property type="entry name" value="Actin-like ATPase domain"/>
    <property type="match status" value="2"/>
</dbReference>
<sequence length="470" mass="49031">MFLGIDVGTSSVKAVLCDAALRTLSEASVPLGIAHPHPAWAEQHPDSWWQAAVQAVRALRISGPVRAIGLSGQMHGAVLLDASGDVLRPAILWNDGRAATDSAELSDPVLERIAGVRAMPGLTAPKLLWLRRHEPELHARIAHVLLPKDFIGHRLHGRIVTDRSDAGGTWWFDQARGTWSDRLCAATATDPAWLPEVLAGDAVAGTLTSDAAQALGLPAGIPVAAGAGDAVAGAVAIGAVSDGVGFISLGTSGQLFVATGAYAAAPAQGLHSFAHAYPGLWYQMAAMLNGARPMAWFSEMTGAPLPVLLAEAAEADSRDAPLCLPYLTGERTPHGDAQIRGAFSGIGNGTTRGQMMRAVIDAIAYSFADAKAAVEAARPLPARLRVIGGGARADLLVQTIADVMCVPLDRTPDAAVGPALGAARLAARAVGSEPPYETPEAQHFTPRDTPWHAERLAKFRALYQALKGLT</sequence>
<dbReference type="GO" id="GO:0042732">
    <property type="term" value="P:D-xylose metabolic process"/>
    <property type="evidence" value="ECO:0007669"/>
    <property type="project" value="UniProtKB-KW"/>
</dbReference>
<name>A0A8J7WGN3_9RHOB</name>
<dbReference type="CDD" id="cd07808">
    <property type="entry name" value="ASKHA_NBD_FGGY_EcXK-like"/>
    <property type="match status" value="1"/>
</dbReference>
<evidence type="ECO:0000256" key="10">
    <source>
        <dbReference type="RuleBase" id="RU364073"/>
    </source>
</evidence>
<dbReference type="Gene3D" id="3.30.420.40">
    <property type="match status" value="2"/>
</dbReference>
<dbReference type="GO" id="GO:0005524">
    <property type="term" value="F:ATP binding"/>
    <property type="evidence" value="ECO:0007669"/>
    <property type="project" value="UniProtKB-UniRule"/>
</dbReference>
<keyword evidence="7 8" id="KW-0119">Carbohydrate metabolism</keyword>
<proteinExistence type="inferred from homology"/>
<dbReference type="PANTHER" id="PTHR43095:SF6">
    <property type="entry name" value="XYLULOSE KINASE"/>
    <property type="match status" value="1"/>
</dbReference>
<comment type="caution">
    <text evidence="13">The sequence shown here is derived from an EMBL/GenBank/DDBJ whole genome shotgun (WGS) entry which is preliminary data.</text>
</comment>
<dbReference type="InterPro" id="IPR000577">
    <property type="entry name" value="Carb_kinase_FGGY"/>
</dbReference>
<feature type="active site" description="Proton acceptor" evidence="8">
    <location>
        <position position="229"/>
    </location>
</feature>
<dbReference type="GO" id="GO:0005998">
    <property type="term" value="P:xylulose catabolic process"/>
    <property type="evidence" value="ECO:0007669"/>
    <property type="project" value="UniProtKB-UniRule"/>
</dbReference>
<dbReference type="PROSITE" id="PS00933">
    <property type="entry name" value="FGGY_KINASES_1"/>
    <property type="match status" value="1"/>
</dbReference>
<keyword evidence="2 8" id="KW-0859">Xylose metabolism</keyword>
<evidence type="ECO:0000256" key="9">
    <source>
        <dbReference type="RuleBase" id="RU003733"/>
    </source>
</evidence>
<keyword evidence="5 8" id="KW-0418">Kinase</keyword>
<dbReference type="EC" id="2.7.1.17" evidence="8 10"/>
<dbReference type="InterPro" id="IPR018483">
    <property type="entry name" value="Carb_kinase_FGGY_CS"/>
</dbReference>
<evidence type="ECO:0000256" key="3">
    <source>
        <dbReference type="ARBA" id="ARBA00022679"/>
    </source>
</evidence>
<evidence type="ECO:0000256" key="6">
    <source>
        <dbReference type="ARBA" id="ARBA00022840"/>
    </source>
</evidence>
<evidence type="ECO:0000256" key="2">
    <source>
        <dbReference type="ARBA" id="ARBA00022629"/>
    </source>
</evidence>
<dbReference type="EMBL" id="JAGTUU010000005">
    <property type="protein sequence ID" value="MBS0124973.1"/>
    <property type="molecule type" value="Genomic_DNA"/>
</dbReference>
<comment type="similarity">
    <text evidence="1 8 9">Belongs to the FGGY kinase family.</text>
</comment>
<keyword evidence="3 8" id="KW-0808">Transferase</keyword>
<dbReference type="PROSITE" id="PS00445">
    <property type="entry name" value="FGGY_KINASES_2"/>
    <property type="match status" value="1"/>
</dbReference>
<feature type="domain" description="Carbohydrate kinase FGGY N-terminal" evidence="11">
    <location>
        <begin position="1"/>
        <end position="235"/>
    </location>
</feature>
<feature type="binding site" evidence="8">
    <location>
        <begin position="74"/>
        <end position="75"/>
    </location>
    <ligand>
        <name>substrate</name>
    </ligand>
</feature>
<dbReference type="HAMAP" id="MF_02220">
    <property type="entry name" value="XylB"/>
    <property type="match status" value="1"/>
</dbReference>
<evidence type="ECO:0000256" key="5">
    <source>
        <dbReference type="ARBA" id="ARBA00022777"/>
    </source>
</evidence>
<dbReference type="Pfam" id="PF00370">
    <property type="entry name" value="FGGY_N"/>
    <property type="match status" value="1"/>
</dbReference>
<comment type="function">
    <text evidence="8">Catalyzes the phosphorylation of D-xylulose to D-xylulose 5-phosphate.</text>
</comment>
<keyword evidence="4 8" id="KW-0547">Nucleotide-binding</keyword>
<dbReference type="InterPro" id="IPR043129">
    <property type="entry name" value="ATPase_NBD"/>
</dbReference>
<dbReference type="Proteomes" id="UP000681356">
    <property type="component" value="Unassembled WGS sequence"/>
</dbReference>
<dbReference type="InterPro" id="IPR018484">
    <property type="entry name" value="FGGY_N"/>
</dbReference>
<dbReference type="RefSeq" id="WP_212536950.1">
    <property type="nucleotide sequence ID" value="NZ_JAGTUU010000005.1"/>
</dbReference>
<organism evidence="13 14">
    <name type="scientific">Thetidibacter halocola</name>
    <dbReference type="NCBI Taxonomy" id="2827239"/>
    <lineage>
        <taxon>Bacteria</taxon>
        <taxon>Pseudomonadati</taxon>
        <taxon>Pseudomonadota</taxon>
        <taxon>Alphaproteobacteria</taxon>
        <taxon>Rhodobacterales</taxon>
        <taxon>Roseobacteraceae</taxon>
        <taxon>Thetidibacter</taxon>
    </lineage>
</organism>
<dbReference type="InterPro" id="IPR050406">
    <property type="entry name" value="FGGY_Carb_Kinase"/>
</dbReference>
<evidence type="ECO:0000313" key="14">
    <source>
        <dbReference type="Proteomes" id="UP000681356"/>
    </source>
</evidence>
<dbReference type="PIRSF" id="PIRSF000538">
    <property type="entry name" value="GlpK"/>
    <property type="match status" value="1"/>
</dbReference>
<gene>
    <name evidence="8 10 13" type="primary">xylB</name>
    <name evidence="13" type="ORF">KB874_12775</name>
</gene>
<reference evidence="13" key="1">
    <citation type="submission" date="2021-04" db="EMBL/GenBank/DDBJ databases">
        <authorList>
            <person name="Yoon J."/>
        </authorList>
    </citation>
    <scope>NUCLEOTIDE SEQUENCE</scope>
    <source>
        <strain evidence="13">KMU-90</strain>
    </source>
</reference>